<gene>
    <name evidence="2" type="ORF">HF200_34815</name>
</gene>
<name>A0ABX1IWP3_STRGB</name>
<sequence length="110" mass="11657">MAPTTIRAPGSPVQDIRILGTGAYGPEPIVPDREAGAPAGVDDTRRAKTSRSWRPLPASWRKSSRMAVLRGMERARMHQSLVRCGNTGAASLPVAGFGTGMAAGFALLQW</sequence>
<accession>A0ABX1IWP3</accession>
<organism evidence="2 3">
    <name type="scientific">Streptomyces galbus</name>
    <dbReference type="NCBI Taxonomy" id="33898"/>
    <lineage>
        <taxon>Bacteria</taxon>
        <taxon>Bacillati</taxon>
        <taxon>Actinomycetota</taxon>
        <taxon>Actinomycetes</taxon>
        <taxon>Kitasatosporales</taxon>
        <taxon>Streptomycetaceae</taxon>
        <taxon>Streptomyces</taxon>
    </lineage>
</organism>
<evidence type="ECO:0000313" key="3">
    <source>
        <dbReference type="Proteomes" id="UP000744032"/>
    </source>
</evidence>
<dbReference type="Proteomes" id="UP000744032">
    <property type="component" value="Unassembled WGS sequence"/>
</dbReference>
<comment type="caution">
    <text evidence="2">The sequence shown here is derived from an EMBL/GenBank/DDBJ whole genome shotgun (WGS) entry which is preliminary data.</text>
</comment>
<evidence type="ECO:0000313" key="2">
    <source>
        <dbReference type="EMBL" id="NKQ29335.1"/>
    </source>
</evidence>
<evidence type="ECO:0000256" key="1">
    <source>
        <dbReference type="SAM" id="MobiDB-lite"/>
    </source>
</evidence>
<dbReference type="SUPFAM" id="SSF53901">
    <property type="entry name" value="Thiolase-like"/>
    <property type="match status" value="1"/>
</dbReference>
<feature type="region of interest" description="Disordered" evidence="1">
    <location>
        <begin position="24"/>
        <end position="57"/>
    </location>
</feature>
<dbReference type="EMBL" id="JAAXMD010000737">
    <property type="protein sequence ID" value="NKQ29335.1"/>
    <property type="molecule type" value="Genomic_DNA"/>
</dbReference>
<dbReference type="InterPro" id="IPR016039">
    <property type="entry name" value="Thiolase-like"/>
</dbReference>
<dbReference type="RefSeq" id="WP_168376833.1">
    <property type="nucleotide sequence ID" value="NZ_JAAXMD010000737.1"/>
</dbReference>
<protein>
    <submittedName>
        <fullName evidence="2">Uncharacterized protein</fullName>
    </submittedName>
</protein>
<reference evidence="2 3" key="1">
    <citation type="submission" date="2020-04" db="EMBL/GenBank/DDBJ databases">
        <title>Genome sequence of Streptomyces galbus strain I339.</title>
        <authorList>
            <person name="Silva E.A.N."/>
            <person name="Merces M."/>
            <person name="Castelo Branco A.P.O.T."/>
            <person name="Vasconcelos P.C."/>
            <person name="Costa N.P."/>
            <person name="Marinho G.C.S."/>
            <person name="Oliveira C.J.B."/>
            <person name="Araujo D."/>
            <person name="Rodrigues Junior V.S."/>
            <person name="Almeida R."/>
            <person name="Silva Filho U.R."/>
            <person name="Andrade A.S.A."/>
            <person name="Cibulski S.P."/>
        </authorList>
    </citation>
    <scope>NUCLEOTIDE SEQUENCE [LARGE SCALE GENOMIC DNA]</scope>
    <source>
        <strain evidence="2 3">I339</strain>
    </source>
</reference>
<keyword evidence="3" id="KW-1185">Reference proteome</keyword>
<proteinExistence type="predicted"/>